<dbReference type="SMR" id="Q8IEQ5"/>
<evidence type="ECO:0000313" key="3">
    <source>
        <dbReference type="EMBL" id="CAD52194.1"/>
    </source>
</evidence>
<dbReference type="HOGENOM" id="CLU_265231_0_0_1"/>
<feature type="transmembrane region" description="Helical" evidence="2">
    <location>
        <begin position="956"/>
        <end position="975"/>
    </location>
</feature>
<dbReference type="PaxDb" id="5833-MAL13P1.29"/>
<dbReference type="VEuPathDB" id="PlasmoDB:PF3D7_1306000"/>
<dbReference type="Proteomes" id="UP000001450">
    <property type="component" value="Chromosome 13"/>
</dbReference>
<feature type="compositionally biased region" description="Low complexity" evidence="1">
    <location>
        <begin position="451"/>
        <end position="463"/>
    </location>
</feature>
<feature type="compositionally biased region" description="Basic and acidic residues" evidence="1">
    <location>
        <begin position="197"/>
        <end position="207"/>
    </location>
</feature>
<proteinExistence type="predicted"/>
<dbReference type="OMA" id="AMHASIP"/>
<dbReference type="RefSeq" id="XP_001349787.1">
    <property type="nucleotide sequence ID" value="XM_001349751.1"/>
</dbReference>
<protein>
    <submittedName>
        <fullName evidence="3">Uncharacterized protein</fullName>
    </submittedName>
</protein>
<keyword evidence="2" id="KW-1133">Transmembrane helix</keyword>
<feature type="region of interest" description="Disordered" evidence="1">
    <location>
        <begin position="399"/>
        <end position="463"/>
    </location>
</feature>
<name>Q8IEQ5_PLAF7</name>
<keyword evidence="2" id="KW-0812">Transmembrane</keyword>
<feature type="compositionally biased region" description="Low complexity" evidence="1">
    <location>
        <begin position="408"/>
        <end position="443"/>
    </location>
</feature>
<gene>
    <name evidence="3" type="ORF">PF3D7_1306000</name>
</gene>
<dbReference type="AlphaFoldDB" id="Q8IEQ5"/>
<sequence length="1341" mass="160570">MKCVLTNLSTEKNDQNDNYNNVCKLQDNAFILRKKKKNCKLKSYLKNESKIHFLFSYKENIKSSHTFNNNENVKRTQVDKNKTKETIPSNMSNSAYLLKHDNIKLSSTLKNIKDITHMNDSFPINPPGKKKKKKEKCTLLNKIINKDKININETKKNILLSSPINNNKNNDYLSPHDKKDQIKEITKTVVVYPPVQNEKDINNKKKDDDDDNNKKNYYNKNYNILDNICNNTYYDDNFKDNHTIEQETSEESEILKKKKKLNDILSKYNSIKKSADKKDKSKKDIKQNYWYYDNLLQIYEHKYLKNISKVNYFNKDEHSSERFHDDYNESNKESKGLLNYNNIINNIPSEQGNKKHHTTWNNDEHILLQRNIKENEKEIYSDDKDQKFLSNNTFVSIINPTNDDNKNSGDNNNNNNGDNINNNDDNKNNVDNNNNNDNNNNRDNNNDDDNINNNDDNNDNNNYYYENYINELYKIIYNNINEQNHTKPTIHIENNTFIEKNDDNNIISSPKNETNPSTFCHNHTDQNKNTNEQADIKKKKKFNSTLLEETLKKLSYNKNNIIDKETNFTVKEKYNVKEKKDGFYQTYYNDIYSNDNYIYEQMQYLYDNNLSSIYSGNETDKWIYQNDLDILQNNKNIFEKKCETKLLKIKVPPINPLNKIIKKNINNFNTSKTICNKKEISDQSSFSNVKDKIMANRNIERIEKKKSSTHMKKNEILVKRNMLSTLREIKKTRNFLSENNNIKPLKNEHNEEYQNINKCKEDVYGEKKNDKVYLDIKTYQHKENIFKNINKYNDIHMKNNKYENTKLYTFTNKSFSFNKNIQKDAQHKVKTYNTKEYKTLKNKKKDENNIKMSTSNEKQKKYILTKNEKHINNIKCKKNDNYKIIIKKKNSLKNIHKYNINDNIRLLKHKDFCFKFPTFINYKNEIRITEKVNTYIYLCHRINSSISNMINFQHKYLFIHIFVYTLNLIIFFKLLKTNIFHSQNNQLLQMKGIFCILYILIVQIYIFFINNYFYFFLKKNIKNNISDMDKINLIHVIHQLFPQYDNMIFKNNFDHQPKINQQKDKSTNLNNSDIVKQQINNLNMSLHNNDHTIYFTSNKIGKNEDIIKKNTFDYKENALFKNNNLINTYEEYNMIHVDTYNKSNKNLNNTLNQNKGNVHFHDTIQQDILNHLSLNIENEKTKNKIINTTHHKINNKTDNLYGIINNNIIEKNKMYILDDKQQNNIMDQKVIDITFFILNNQSKLNLQDFFFLKLRKYNNCFILFFTILLMYITKLFEIKDPFYFHDNKNYIFFILVNFLILLQILFCIIIEIRGLFVTKIKNFLNKRIAYLSYELNIYLNH</sequence>
<evidence type="ECO:0000256" key="2">
    <source>
        <dbReference type="SAM" id="Phobius"/>
    </source>
</evidence>
<feature type="region of interest" description="Disordered" evidence="1">
    <location>
        <begin position="194"/>
        <end position="217"/>
    </location>
</feature>
<keyword evidence="2" id="KW-0472">Membrane</keyword>
<dbReference type="EMBL" id="AL844509">
    <property type="protein sequence ID" value="CAD52194.1"/>
    <property type="molecule type" value="Genomic_DNA"/>
</dbReference>
<accession>Q8IEQ5</accession>
<reference evidence="4" key="1">
    <citation type="journal article" date="2002" name="Nature">
        <title>Genome sequence of the human malaria parasite Plasmodium falciparum.</title>
        <authorList>
            <person name="Gardner M.J."/>
            <person name="Hall N."/>
            <person name="Fung E."/>
            <person name="White O."/>
            <person name="Berriman M."/>
            <person name="Hyman R.W."/>
            <person name="Carlton J.M."/>
            <person name="Pain A."/>
            <person name="Nelson K.E."/>
            <person name="Bowman S."/>
            <person name="Paulsen I.T."/>
            <person name="James K."/>
            <person name="Eisen J.A."/>
            <person name="Rutherford K."/>
            <person name="Salzberg S.L."/>
            <person name="Craig A."/>
            <person name="Kyes S."/>
            <person name="Chan M.S."/>
            <person name="Nene V."/>
            <person name="Shallom S.J."/>
            <person name="Suh B."/>
            <person name="Peterson J."/>
            <person name="Angiuoli S."/>
            <person name="Pertea M."/>
            <person name="Allen J."/>
            <person name="Selengut J."/>
            <person name="Haft D."/>
            <person name="Mather M.W."/>
            <person name="Vaidya A.B."/>
            <person name="Martin D.M."/>
            <person name="Fairlamb A.H."/>
            <person name="Fraunholz M.J."/>
            <person name="Roos D.S."/>
            <person name="Ralph S.A."/>
            <person name="McFadden G.I."/>
            <person name="Cummings L.M."/>
            <person name="Subramanian G.M."/>
            <person name="Mungall C."/>
            <person name="Venter J.C."/>
            <person name="Carucci D.J."/>
            <person name="Hoffman S.L."/>
            <person name="Newbold C."/>
            <person name="Davis R.W."/>
            <person name="Fraser C.M."/>
            <person name="Barrell B."/>
        </authorList>
    </citation>
    <scope>NUCLEOTIDE SEQUENCE [LARGE SCALE GENOMIC DNA]</scope>
    <source>
        <strain evidence="4">Isolate 3D7</strain>
    </source>
</reference>
<dbReference type="KEGG" id="pfa:PF3D7_1306000"/>
<evidence type="ECO:0000256" key="1">
    <source>
        <dbReference type="SAM" id="MobiDB-lite"/>
    </source>
</evidence>
<evidence type="ECO:0000313" key="4">
    <source>
        <dbReference type="Proteomes" id="UP000001450"/>
    </source>
</evidence>
<feature type="transmembrane region" description="Helical" evidence="2">
    <location>
        <begin position="1261"/>
        <end position="1278"/>
    </location>
</feature>
<feature type="transmembrane region" description="Helical" evidence="2">
    <location>
        <begin position="996"/>
        <end position="1017"/>
    </location>
</feature>
<dbReference type="GeneID" id="813852"/>
<dbReference type="OrthoDB" id="384723at2759"/>
<keyword evidence="4" id="KW-1185">Reference proteome</keyword>
<reference evidence="4" key="2">
    <citation type="journal article" date="2002" name="Nature">
        <title>Sequence of Plasmodium falciparum chromosomes 1, 3-9 and 13.</title>
        <authorList>
            <person name="Hall N."/>
            <person name="Pain A."/>
            <person name="Berriman M."/>
            <person name="Churcher C."/>
            <person name="Harris B."/>
            <person name="Harris D."/>
            <person name="Mungall K."/>
            <person name="Bowman S."/>
            <person name="Atkin R."/>
            <person name="Baker S."/>
            <person name="Barron A."/>
            <person name="Brooks K."/>
            <person name="Buckee C.O."/>
            <person name="Burrows C."/>
            <person name="Cherevach I."/>
            <person name="Chillingworth C."/>
            <person name="Chillingworth T."/>
            <person name="Christodoulou Z."/>
            <person name="Clark L."/>
            <person name="Clark R."/>
            <person name="Corto C."/>
            <person name="Cronin A."/>
            <person name="Davies R."/>
            <person name="Davies P."/>
            <person name="Dear P."/>
            <person name="Dearden F."/>
            <person name="Doggett J."/>
            <person name="Feltwell T."/>
            <person name="Goble A."/>
            <person name="Goodhead I."/>
            <person name="Gwilliam R."/>
            <person name="Hamlin N."/>
            <person name="Hance Z."/>
            <person name="Harper D."/>
            <person name="Hauser H."/>
            <person name="Hornsby T."/>
            <person name="Holroyd S."/>
            <person name="Horrocks P."/>
            <person name="Humphray S."/>
            <person name="Jagels K."/>
            <person name="James D."/>
            <person name="Johnson D."/>
            <person name="Kerhornou A."/>
            <person name="Knight A."/>
            <person name="Kontfortov B."/>
            <person name="Keyes S."/>
            <person name="Larke N."/>
            <person name="Lawson D."/>
            <person name="Lennard N."/>
            <person name="Line A."/>
            <person name="Maddison M."/>
            <person name="McLean J."/>
            <person name="Mooney P."/>
            <person name="Moule S."/>
            <person name="Murphy L."/>
            <person name="Oliver K."/>
            <person name="Ormond D."/>
            <person name="Price C."/>
            <person name="Quail M.A."/>
            <person name="Rabbinowitsch E."/>
            <person name="Rajandream M-A."/>
            <person name="Rutter S."/>
            <person name="Rutherford K.M."/>
            <person name="Sanders M."/>
            <person name="Simmonds M."/>
            <person name="Seeger K."/>
            <person name="Sharp S."/>
            <person name="Smith R."/>
            <person name="Squares R."/>
            <person name="Squares S."/>
            <person name="Stevens K."/>
            <person name="Taylor K."/>
            <person name="Tivey A."/>
            <person name="Unwin L."/>
            <person name="Whitehead S."/>
            <person name="Woodward J."/>
            <person name="Sulston J.E."/>
            <person name="Craig A."/>
            <person name="Newbold C."/>
            <person name="Barrell B.G."/>
        </authorList>
    </citation>
    <scope>NUCLEOTIDE SEQUENCE [LARGE SCALE GENOMIC DNA]</scope>
    <source>
        <strain evidence="4">Isolate 3D7</strain>
    </source>
</reference>
<dbReference type="FunCoup" id="Q8IEQ5">
    <property type="interactions" value="10"/>
</dbReference>
<feature type="transmembrane region" description="Helical" evidence="2">
    <location>
        <begin position="1290"/>
        <end position="1316"/>
    </location>
</feature>
<organism evidence="3 4">
    <name type="scientific">Plasmodium falciparum (isolate 3D7)</name>
    <dbReference type="NCBI Taxonomy" id="36329"/>
    <lineage>
        <taxon>Eukaryota</taxon>
        <taxon>Sar</taxon>
        <taxon>Alveolata</taxon>
        <taxon>Apicomplexa</taxon>
        <taxon>Aconoidasida</taxon>
        <taxon>Haemosporida</taxon>
        <taxon>Plasmodiidae</taxon>
        <taxon>Plasmodium</taxon>
        <taxon>Plasmodium (Laverania)</taxon>
    </lineage>
</organism>
<dbReference type="InParanoid" id="Q8IEQ5"/>